<gene>
    <name evidence="2" type="ORF">FN846DRAFT_887145</name>
</gene>
<dbReference type="InParanoid" id="A0A5J5F7A5"/>
<dbReference type="Proteomes" id="UP000326924">
    <property type="component" value="Unassembled WGS sequence"/>
</dbReference>
<evidence type="ECO:0000313" key="3">
    <source>
        <dbReference type="Proteomes" id="UP000326924"/>
    </source>
</evidence>
<protein>
    <submittedName>
        <fullName evidence="2">Uncharacterized protein</fullName>
    </submittedName>
</protein>
<dbReference type="AlphaFoldDB" id="A0A5J5F7A5"/>
<comment type="caution">
    <text evidence="2">The sequence shown here is derived from an EMBL/GenBank/DDBJ whole genome shotgun (WGS) entry which is preliminary data.</text>
</comment>
<feature type="region of interest" description="Disordered" evidence="1">
    <location>
        <begin position="1"/>
        <end position="26"/>
    </location>
</feature>
<sequence>MHTSLLSIAHRPKRGKTHPNPTGSKIRTMHCVSNISAKKSGITIPLHNEDEDNPNAHAVIALAWEHCDDCCHDITLEHTQLPPFRKHESSGPASRFPSLHRIQSRTAALIPGRAHRTALVLLHRRRVTERVVELQGKPEVDGGRRWAARIHPFAVIDSNAVGWGLGTGITLAWEHYDHHRYTQLTLHRRPVPLRVIELNEKSEVAQTTNGSQTKSTQTLIPNDPRQQNKVAQITNGSSVSINPIMALCLSQDTWRYHYLRPTTWPSCRR</sequence>
<evidence type="ECO:0000256" key="1">
    <source>
        <dbReference type="SAM" id="MobiDB-lite"/>
    </source>
</evidence>
<dbReference type="EMBL" id="VXIS01000022">
    <property type="protein sequence ID" value="KAA8912581.1"/>
    <property type="molecule type" value="Genomic_DNA"/>
</dbReference>
<feature type="region of interest" description="Disordered" evidence="1">
    <location>
        <begin position="204"/>
        <end position="226"/>
    </location>
</feature>
<accession>A0A5J5F7A5</accession>
<keyword evidence="3" id="KW-1185">Reference proteome</keyword>
<evidence type="ECO:0000313" key="2">
    <source>
        <dbReference type="EMBL" id="KAA8912581.1"/>
    </source>
</evidence>
<name>A0A5J5F7A5_9PEZI</name>
<proteinExistence type="predicted"/>
<reference evidence="2 3" key="1">
    <citation type="submission" date="2019-09" db="EMBL/GenBank/DDBJ databases">
        <title>Draft genome of the ectomycorrhizal ascomycete Sphaerosporella brunnea.</title>
        <authorList>
            <consortium name="DOE Joint Genome Institute"/>
            <person name="Benucci G.M."/>
            <person name="Marozzi G."/>
            <person name="Antonielli L."/>
            <person name="Sanchez S."/>
            <person name="Marco P."/>
            <person name="Wang X."/>
            <person name="Falini L.B."/>
            <person name="Barry K."/>
            <person name="Haridas S."/>
            <person name="Lipzen A."/>
            <person name="Labutti K."/>
            <person name="Grigoriev I.V."/>
            <person name="Murat C."/>
            <person name="Martin F."/>
            <person name="Albertini E."/>
            <person name="Donnini D."/>
            <person name="Bonito G."/>
        </authorList>
    </citation>
    <scope>NUCLEOTIDE SEQUENCE [LARGE SCALE GENOMIC DNA]</scope>
    <source>
        <strain evidence="2 3">Sb_GMNB300</strain>
    </source>
</reference>
<organism evidence="2 3">
    <name type="scientific">Sphaerosporella brunnea</name>
    <dbReference type="NCBI Taxonomy" id="1250544"/>
    <lineage>
        <taxon>Eukaryota</taxon>
        <taxon>Fungi</taxon>
        <taxon>Dikarya</taxon>
        <taxon>Ascomycota</taxon>
        <taxon>Pezizomycotina</taxon>
        <taxon>Pezizomycetes</taxon>
        <taxon>Pezizales</taxon>
        <taxon>Pyronemataceae</taxon>
        <taxon>Sphaerosporella</taxon>
    </lineage>
</organism>